<keyword evidence="1" id="KW-0812">Transmembrane</keyword>
<sequence>MISGAAHRRGILWDLGVGDFMTSSLIIGFGAACVA</sequence>
<evidence type="ECO:0000313" key="2">
    <source>
        <dbReference type="EMBL" id="VAV98061.1"/>
    </source>
</evidence>
<organism evidence="2">
    <name type="scientific">hydrothermal vent metagenome</name>
    <dbReference type="NCBI Taxonomy" id="652676"/>
    <lineage>
        <taxon>unclassified sequences</taxon>
        <taxon>metagenomes</taxon>
        <taxon>ecological metagenomes</taxon>
    </lineage>
</organism>
<keyword evidence="1" id="KW-0472">Membrane</keyword>
<gene>
    <name evidence="2" type="ORF">MNBD_ALPHA05-508</name>
</gene>
<dbReference type="AlphaFoldDB" id="A0A3B0S4T4"/>
<feature type="transmembrane region" description="Helical" evidence="1">
    <location>
        <begin position="12"/>
        <end position="32"/>
    </location>
</feature>
<feature type="non-terminal residue" evidence="2">
    <location>
        <position position="35"/>
    </location>
</feature>
<keyword evidence="1" id="KW-1133">Transmembrane helix</keyword>
<proteinExistence type="predicted"/>
<accession>A0A3B0S4T4</accession>
<reference evidence="2" key="1">
    <citation type="submission" date="2018-06" db="EMBL/GenBank/DDBJ databases">
        <authorList>
            <person name="Zhirakovskaya E."/>
        </authorList>
    </citation>
    <scope>NUCLEOTIDE SEQUENCE</scope>
</reference>
<evidence type="ECO:0000256" key="1">
    <source>
        <dbReference type="SAM" id="Phobius"/>
    </source>
</evidence>
<dbReference type="EMBL" id="UOEH01000243">
    <property type="protein sequence ID" value="VAV98061.1"/>
    <property type="molecule type" value="Genomic_DNA"/>
</dbReference>
<protein>
    <submittedName>
        <fullName evidence="2">Uncharacterized protein</fullName>
    </submittedName>
</protein>
<name>A0A3B0S4T4_9ZZZZ</name>